<keyword evidence="2" id="KW-0223">Dioxygenase</keyword>
<reference evidence="9" key="2">
    <citation type="submission" date="2017-11" db="EMBL/GenBank/DDBJ databases">
        <authorList>
            <person name="Das S.K."/>
        </authorList>
    </citation>
    <scope>NUCLEOTIDE SEQUENCE</scope>
    <source>
        <strain evidence="9">S4-41</strain>
    </source>
</reference>
<comment type="cofactor">
    <cofactor evidence="1">
        <name>Fe(2+)</name>
        <dbReference type="ChEBI" id="CHEBI:29033"/>
    </cofactor>
</comment>
<dbReference type="EMBL" id="PGFS01000001">
    <property type="protein sequence ID" value="MDH4573455.1"/>
    <property type="molecule type" value="Genomic_DNA"/>
</dbReference>
<keyword evidence="10" id="KW-1185">Reference proteome</keyword>
<dbReference type="InterPro" id="IPR009770">
    <property type="entry name" value="HGLS"/>
</dbReference>
<evidence type="ECO:0000256" key="6">
    <source>
        <dbReference type="ARBA" id="ARBA00035023"/>
    </source>
</evidence>
<gene>
    <name evidence="9" type="ORF">CUR86_14090</name>
</gene>
<proteinExistence type="inferred from homology"/>
<accession>A0ABT6I8Q1</accession>
<comment type="caution">
    <text evidence="9">The sequence shown here is derived from an EMBL/GenBank/DDBJ whole genome shotgun (WGS) entry which is preliminary data.</text>
</comment>
<dbReference type="Proteomes" id="UP001162135">
    <property type="component" value="Unassembled WGS sequence"/>
</dbReference>
<evidence type="ECO:0000256" key="7">
    <source>
        <dbReference type="ARBA" id="ARBA00035034"/>
    </source>
</evidence>
<dbReference type="PANTHER" id="PTHR39479">
    <property type="match status" value="1"/>
</dbReference>
<dbReference type="CDD" id="cd16348">
    <property type="entry name" value="VOC_YdcJ_like"/>
    <property type="match status" value="1"/>
</dbReference>
<evidence type="ECO:0000313" key="9">
    <source>
        <dbReference type="EMBL" id="MDH4573455.1"/>
    </source>
</evidence>
<reference evidence="9" key="1">
    <citation type="journal article" date="2015" name="Antonie Van Leeuwenhoek">
        <title>Comparative 16S rRNA signatures and multilocus sequence analysis for the genus Salinicola and description of Salinicola acroporae sp. nov., isolated from coral Acropora digitifera.</title>
        <authorList>
            <person name="Lepcha R.T."/>
            <person name="Poddar A."/>
            <person name="Schumann P."/>
            <person name="Das S.K."/>
        </authorList>
    </citation>
    <scope>NUCLEOTIDE SEQUENCE</scope>
    <source>
        <strain evidence="9">S4-41</strain>
    </source>
</reference>
<keyword evidence="4" id="KW-0408">Iron</keyword>
<keyword evidence="3" id="KW-0560">Oxidoreductase</keyword>
<dbReference type="SMART" id="SM01150">
    <property type="entry name" value="DUF1338"/>
    <property type="match status" value="1"/>
</dbReference>
<evidence type="ECO:0000256" key="1">
    <source>
        <dbReference type="ARBA" id="ARBA00001954"/>
    </source>
</evidence>
<dbReference type="InterPro" id="IPR047869">
    <property type="entry name" value="YdcJ_bac-like"/>
</dbReference>
<evidence type="ECO:0000256" key="4">
    <source>
        <dbReference type="ARBA" id="ARBA00023004"/>
    </source>
</evidence>
<sequence length="458" mass="50912">MTLPLVSPDDIRSAFSQAMSDMYRQEVPQYGDLLELVADINLEALAANPALAAQLGAHDETSRLDVERHGAIRVGTAEELSMLRRVFALMGMFPVSYYDLSAAGVPVHSTAFRPIDEAALKRNPFRVFTSLLRLELIEEDGLRRRAAAILAERDIFTPKARELVAVGERQGGFDRDQAECFVSEILETFRWHRDATVDHDTYRALHDAHRLVADVVCFRGPHINHLTPRTLDIDAAQAAMPSYGITPKAVIEGPPRRHCPILLRQTSFKALEEPVRFASSDENGTHTARFGEIEQRGAALTPKGRALYDELLTRSRQAPAAADNTAHQHQLSECFSAFPDDPQTLRRDDLAYFRYRVSDSGRQRLAGGEPVPVSLDAAMAADWIDATPITYEDFLPVSAAGIFQSNLGDAQHHAYASESNQSAFELALGRPVHDQFELYGRLQTDSLERVRQQLGLEA</sequence>
<dbReference type="Pfam" id="PF07063">
    <property type="entry name" value="HGLS"/>
    <property type="match status" value="1"/>
</dbReference>
<dbReference type="RefSeq" id="WP_110716124.1">
    <property type="nucleotide sequence ID" value="NZ_PGFS01000001.1"/>
</dbReference>
<dbReference type="EC" id="1.13.11.93" evidence="6"/>
<evidence type="ECO:0000256" key="8">
    <source>
        <dbReference type="ARBA" id="ARBA00035045"/>
    </source>
</evidence>
<protein>
    <recommendedName>
        <fullName evidence="7">2-oxoadipate dioxygenase/decarboxylase</fullName>
        <ecNumber evidence="6">1.13.11.93</ecNumber>
    </recommendedName>
    <alternativeName>
        <fullName evidence="8">2-hydroxyglutarate synthase</fullName>
    </alternativeName>
</protein>
<dbReference type="Gene3D" id="3.10.180.80">
    <property type="entry name" value="Uncharacterised protein PF07063, DUF1338"/>
    <property type="match status" value="1"/>
</dbReference>
<evidence type="ECO:0000256" key="2">
    <source>
        <dbReference type="ARBA" id="ARBA00022964"/>
    </source>
</evidence>
<evidence type="ECO:0000313" key="10">
    <source>
        <dbReference type="Proteomes" id="UP001162135"/>
    </source>
</evidence>
<evidence type="ECO:0000256" key="3">
    <source>
        <dbReference type="ARBA" id="ARBA00023002"/>
    </source>
</evidence>
<dbReference type="PANTHER" id="PTHR39479:SF2">
    <property type="entry name" value="2-OXOADIPATE DIOXYGENASE_DECARBOXYLASE"/>
    <property type="match status" value="1"/>
</dbReference>
<comment type="similarity">
    <text evidence="5">Belongs to the 2-oxoadipate dioxygenase/decarboxylase family.</text>
</comment>
<evidence type="ECO:0000256" key="5">
    <source>
        <dbReference type="ARBA" id="ARBA00035013"/>
    </source>
</evidence>
<organism evidence="9 10">
    <name type="scientific">Salinicola acroporae</name>
    <dbReference type="NCBI Taxonomy" id="1541440"/>
    <lineage>
        <taxon>Bacteria</taxon>
        <taxon>Pseudomonadati</taxon>
        <taxon>Pseudomonadota</taxon>
        <taxon>Gammaproteobacteria</taxon>
        <taxon>Oceanospirillales</taxon>
        <taxon>Halomonadaceae</taxon>
        <taxon>Salinicola</taxon>
    </lineage>
</organism>
<name>A0ABT6I8Q1_9GAMM</name>